<keyword evidence="3" id="KW-0576">Peroxisome</keyword>
<dbReference type="GO" id="GO:0071949">
    <property type="term" value="F:FAD binding"/>
    <property type="evidence" value="ECO:0007669"/>
    <property type="project" value="InterPro"/>
</dbReference>
<dbReference type="Gene3D" id="3.30.465.10">
    <property type="match status" value="1"/>
</dbReference>
<evidence type="ECO:0000313" key="6">
    <source>
        <dbReference type="Proteomes" id="UP001151699"/>
    </source>
</evidence>
<dbReference type="Gene3D" id="3.30.43.10">
    <property type="entry name" value="Uridine Diphospho-n-acetylenolpyruvylglucosamine Reductase, domain 2"/>
    <property type="match status" value="1"/>
</dbReference>
<dbReference type="InterPro" id="IPR016166">
    <property type="entry name" value="FAD-bd_PCMH"/>
</dbReference>
<dbReference type="PANTHER" id="PTHR43762:SF1">
    <property type="entry name" value="D-ARABINONO-1,4-LACTONE OXIDASE"/>
    <property type="match status" value="1"/>
</dbReference>
<keyword evidence="6" id="KW-1185">Reference proteome</keyword>
<dbReference type="PANTHER" id="PTHR43762">
    <property type="entry name" value="L-GULONOLACTONE OXIDASE"/>
    <property type="match status" value="1"/>
</dbReference>
<proteinExistence type="predicted"/>
<comment type="caution">
    <text evidence="5">The sequence shown here is derived from an EMBL/GenBank/DDBJ whole genome shotgun (WGS) entry which is preliminary data.</text>
</comment>
<feature type="domain" description="FAD-binding PCMH-type" evidence="4">
    <location>
        <begin position="40"/>
        <end position="237"/>
    </location>
</feature>
<evidence type="ECO:0000313" key="5">
    <source>
        <dbReference type="EMBL" id="KAJ6637361.1"/>
    </source>
</evidence>
<dbReference type="EMBL" id="WJQU01000003">
    <property type="protein sequence ID" value="KAJ6637361.1"/>
    <property type="molecule type" value="Genomic_DNA"/>
</dbReference>
<dbReference type="Pfam" id="PF01565">
    <property type="entry name" value="FAD_binding_4"/>
    <property type="match status" value="1"/>
</dbReference>
<dbReference type="InterPro" id="IPR010031">
    <property type="entry name" value="FAD_lactone_oxidase-like"/>
</dbReference>
<evidence type="ECO:0000256" key="1">
    <source>
        <dbReference type="ARBA" id="ARBA00004275"/>
    </source>
</evidence>
<dbReference type="GO" id="GO:0005777">
    <property type="term" value="C:peroxisome"/>
    <property type="evidence" value="ECO:0007669"/>
    <property type="project" value="UniProtKB-SubCell"/>
</dbReference>
<dbReference type="SUPFAM" id="SSF56176">
    <property type="entry name" value="FAD-binding/transporter-associated domain-like"/>
    <property type="match status" value="1"/>
</dbReference>
<evidence type="ECO:0000256" key="2">
    <source>
        <dbReference type="ARBA" id="ARBA00011738"/>
    </source>
</evidence>
<name>A0A9Q0MSV6_9DIPT</name>
<protein>
    <submittedName>
        <fullName evidence="5">L-gulonolactone oxidase</fullName>
    </submittedName>
</protein>
<dbReference type="GO" id="GO:0016899">
    <property type="term" value="F:oxidoreductase activity, acting on the CH-OH group of donors, oxygen as acceptor"/>
    <property type="evidence" value="ECO:0007669"/>
    <property type="project" value="InterPro"/>
</dbReference>
<sequence>MELKDFYIRSVVIINWILLVHPLHVNIASSNDYTSFIPSTLCRALEPIRHPTHVEDVVSIVKEAIERGVAVKAFGERHSITDIICTDGIPVDMRLFKSMRMNDDKTATFGAGITVQEAGDFLLQHRQALRVYPAFGNVTLAGAIGTGAHGSSIKYHSTLSAQVAKMTVVDGRGQVKIISSVEDLRVYRIHLGLLVRFLCDSREILVWEIVKWFMFYIFFFAPPPGIIVDLTFRTVPLYKVRSEVYVESDEVLENGEAINWARTSDQLTFYWFPSIDEVAVSNMSFVAAETVGNAKILMSSSYESKCPRRNLQRKCLQLVFQRFRMLYFLEMRNRTRLAPLTKISRDGGNDAHTTVGYPHDILSSICGRSNAFACWWSHPKPFALETLQIENDFYNEASGNLAGYQTISQVLATKFKARSHWGKSGLLYHSSQMLDLKLHSFAREKFLVAMTKFDPNGVFLNSFGRRLKRSGTVIDVDPLTTRCALLDNCLCSVNADCAKHQICTTISGFGYPVCQTKNFVATTFNRSEFSDTFQVGDWYFNVFPQLIYSLKC</sequence>
<dbReference type="InterPro" id="IPR006094">
    <property type="entry name" value="Oxid_FAD_bind_N"/>
</dbReference>
<dbReference type="AlphaFoldDB" id="A0A9Q0MSV6"/>
<dbReference type="InterPro" id="IPR016169">
    <property type="entry name" value="FAD-bd_PCMH_sub2"/>
</dbReference>
<dbReference type="InterPro" id="IPR036318">
    <property type="entry name" value="FAD-bd_PCMH-like_sf"/>
</dbReference>
<evidence type="ECO:0000259" key="4">
    <source>
        <dbReference type="PROSITE" id="PS51387"/>
    </source>
</evidence>
<comment type="subunit">
    <text evidence="2">Homodimer.</text>
</comment>
<gene>
    <name evidence="5" type="primary">GULO_0</name>
    <name evidence="5" type="ORF">Bhyg_10091</name>
</gene>
<dbReference type="OrthoDB" id="415825at2759"/>
<reference evidence="5" key="1">
    <citation type="submission" date="2022-07" db="EMBL/GenBank/DDBJ databases">
        <authorList>
            <person name="Trinca V."/>
            <person name="Uliana J.V.C."/>
            <person name="Torres T.T."/>
            <person name="Ward R.J."/>
            <person name="Monesi N."/>
        </authorList>
    </citation>
    <scope>NUCLEOTIDE SEQUENCE</scope>
    <source>
        <strain evidence="5">HSMRA1968</strain>
        <tissue evidence="5">Whole embryos</tissue>
    </source>
</reference>
<accession>A0A9Q0MSV6</accession>
<evidence type="ECO:0000256" key="3">
    <source>
        <dbReference type="ARBA" id="ARBA00023140"/>
    </source>
</evidence>
<organism evidence="5 6">
    <name type="scientific">Pseudolycoriella hygida</name>
    <dbReference type="NCBI Taxonomy" id="35572"/>
    <lineage>
        <taxon>Eukaryota</taxon>
        <taxon>Metazoa</taxon>
        <taxon>Ecdysozoa</taxon>
        <taxon>Arthropoda</taxon>
        <taxon>Hexapoda</taxon>
        <taxon>Insecta</taxon>
        <taxon>Pterygota</taxon>
        <taxon>Neoptera</taxon>
        <taxon>Endopterygota</taxon>
        <taxon>Diptera</taxon>
        <taxon>Nematocera</taxon>
        <taxon>Sciaroidea</taxon>
        <taxon>Sciaridae</taxon>
        <taxon>Pseudolycoriella</taxon>
    </lineage>
</organism>
<dbReference type="InterPro" id="IPR016167">
    <property type="entry name" value="FAD-bd_PCMH_sub1"/>
</dbReference>
<dbReference type="Proteomes" id="UP001151699">
    <property type="component" value="Chromosome X"/>
</dbReference>
<dbReference type="PROSITE" id="PS51387">
    <property type="entry name" value="FAD_PCMH"/>
    <property type="match status" value="1"/>
</dbReference>
<comment type="subcellular location">
    <subcellularLocation>
        <location evidence="1">Peroxisome</location>
    </subcellularLocation>
</comment>